<evidence type="ECO:0000313" key="3">
    <source>
        <dbReference type="EMBL" id="OHT19622.1"/>
    </source>
</evidence>
<feature type="domain" description="Amidohydrolase-related" evidence="2">
    <location>
        <begin position="563"/>
        <end position="658"/>
    </location>
</feature>
<gene>
    <name evidence="3" type="primary">ade_1</name>
    <name evidence="3" type="ORF">BHE75_01609</name>
</gene>
<feature type="signal peptide" evidence="1">
    <location>
        <begin position="1"/>
        <end position="33"/>
    </location>
</feature>
<sequence>MVYQRPMKRSIRMALCLSAAFAPSILAPSAASAATERFTVIFGGRNVGHLNADTDGDTTKIDFDYKNNGRGPTMAETVRTNAAGLPVAWTVNGTTTFGSKVSESFALNGNRATWTDSTGTGKATLKEPGIYVAQGASPWALGLYARALLKDADHAMPALPGGTLRLEKGEALQIAGTAGTVAVTAYEVGGIDLNPDTVLIDGDGGMFGYVTPEFIIIREGYEGEEKRLRGLAAKWSTDRYVAMQKEVAHHYGAPVRITNVRLYDPKTLTLTAPVAVVVNGREIAAVEPADSPATPGEVTIDGAGGTLVAGMYEMHAHIGQDDALLNLIAGITSVRDMGNDNAVLDKLIDRIEGGVIAGPRVVRSGFLEGRTKFSANNGIVVENEAQAVDAVRWYAARGYWQIKVYNSMNPDWVPAVVAEAHRLGLRVAGHVPAFSTADAMMEAGYDEMTHINQFMLGWVLKPGEDTRSLLRLTALKRLETLDLNSAPVQHTIGLITSKKLPIDVTLGIHEQLTLNRDGQVPPGAVDYIDHMPIGYQRSARKAWVDTSAPGDDKAYRAAFEKIIATVRILNDRGVMLIPGTDTGGAFTYHRELELFQRAGMTPAQIVRRATWDMAHYLGQDQRLGSIEKGKLADFFLIPGDPTKDLKAIKTIGMVVKDGVFYYPSEVYPKFGIKPFAPAPKVTPAAATPVADR</sequence>
<reference evidence="3 4" key="1">
    <citation type="submission" date="2016-09" db="EMBL/GenBank/DDBJ databases">
        <title>Metabolic pathway, cell adaptation mechanisms and a novel monoxygenase revealed through proteogenomic-transcription analysis of a Sphingomonas haloaromaticamans strain degrading the fungicide ortho-phenylphenol.</title>
        <authorList>
            <person name="Perruchon C."/>
            <person name="Papadopoulou E.S."/>
            <person name="Rousidou C."/>
            <person name="Vasileiadis S."/>
            <person name="Tanou G."/>
            <person name="Amoutzias G."/>
            <person name="Molassiotis A."/>
            <person name="Karpouzas D.G."/>
        </authorList>
    </citation>
    <scope>NUCLEOTIDE SEQUENCE [LARGE SCALE GENOMIC DNA]</scope>
    <source>
        <strain evidence="3 4">P3</strain>
    </source>
</reference>
<name>A0A1S1HCS2_9SPHN</name>
<protein>
    <submittedName>
        <fullName evidence="3">Adenine deaminase</fullName>
        <ecNumber evidence="3">3.5.4.2</ecNumber>
    </submittedName>
</protein>
<dbReference type="Proteomes" id="UP000179467">
    <property type="component" value="Unassembled WGS sequence"/>
</dbReference>
<keyword evidence="4" id="KW-1185">Reference proteome</keyword>
<dbReference type="GO" id="GO:0000034">
    <property type="term" value="F:adenine deaminase activity"/>
    <property type="evidence" value="ECO:0007669"/>
    <property type="project" value="UniProtKB-EC"/>
</dbReference>
<keyword evidence="1" id="KW-0732">Signal</keyword>
<organism evidence="3 4">
    <name type="scientific">Edaphosphingomonas haloaromaticamans</name>
    <dbReference type="NCBI Taxonomy" id="653954"/>
    <lineage>
        <taxon>Bacteria</taxon>
        <taxon>Pseudomonadati</taxon>
        <taxon>Pseudomonadota</taxon>
        <taxon>Alphaproteobacteria</taxon>
        <taxon>Sphingomonadales</taxon>
        <taxon>Rhizorhabdaceae</taxon>
        <taxon>Edaphosphingomonas</taxon>
    </lineage>
</organism>
<dbReference type="SUPFAM" id="SSF51556">
    <property type="entry name" value="Metallo-dependent hydrolases"/>
    <property type="match status" value="1"/>
</dbReference>
<accession>A0A1S1HCS2</accession>
<dbReference type="EC" id="3.5.4.2" evidence="3"/>
<dbReference type="InterPro" id="IPR051781">
    <property type="entry name" value="Metallo-dep_Hydrolase"/>
</dbReference>
<dbReference type="InterPro" id="IPR032466">
    <property type="entry name" value="Metal_Hydrolase"/>
</dbReference>
<dbReference type="PANTHER" id="PTHR43135:SF3">
    <property type="entry name" value="ALPHA-D-RIBOSE 1-METHYLPHOSPHONATE 5-TRIPHOSPHATE DIPHOSPHATASE"/>
    <property type="match status" value="1"/>
</dbReference>
<dbReference type="EMBL" id="MIPT01000001">
    <property type="protein sequence ID" value="OHT19622.1"/>
    <property type="molecule type" value="Genomic_DNA"/>
</dbReference>
<feature type="chain" id="PRO_5012232910" evidence="1">
    <location>
        <begin position="34"/>
        <end position="692"/>
    </location>
</feature>
<evidence type="ECO:0000256" key="1">
    <source>
        <dbReference type="SAM" id="SignalP"/>
    </source>
</evidence>
<evidence type="ECO:0000259" key="2">
    <source>
        <dbReference type="Pfam" id="PF01979"/>
    </source>
</evidence>
<evidence type="ECO:0000313" key="4">
    <source>
        <dbReference type="Proteomes" id="UP000179467"/>
    </source>
</evidence>
<dbReference type="PANTHER" id="PTHR43135">
    <property type="entry name" value="ALPHA-D-RIBOSE 1-METHYLPHOSPHONATE 5-TRIPHOSPHATE DIPHOSPHATASE"/>
    <property type="match status" value="1"/>
</dbReference>
<keyword evidence="3" id="KW-0378">Hydrolase</keyword>
<dbReference type="Gene3D" id="3.20.20.140">
    <property type="entry name" value="Metal-dependent hydrolases"/>
    <property type="match status" value="2"/>
</dbReference>
<dbReference type="InterPro" id="IPR011059">
    <property type="entry name" value="Metal-dep_hydrolase_composite"/>
</dbReference>
<proteinExistence type="predicted"/>
<dbReference type="Pfam" id="PF01979">
    <property type="entry name" value="Amidohydro_1"/>
    <property type="match status" value="1"/>
</dbReference>
<dbReference type="InterPro" id="IPR006680">
    <property type="entry name" value="Amidohydro-rel"/>
</dbReference>
<dbReference type="AlphaFoldDB" id="A0A1S1HCS2"/>
<comment type="caution">
    <text evidence="3">The sequence shown here is derived from an EMBL/GenBank/DDBJ whole genome shotgun (WGS) entry which is preliminary data.</text>
</comment>
<dbReference type="Gene3D" id="2.30.40.10">
    <property type="entry name" value="Urease, subunit C, domain 1"/>
    <property type="match status" value="1"/>
</dbReference>
<dbReference type="SUPFAM" id="SSF51338">
    <property type="entry name" value="Composite domain of metallo-dependent hydrolases"/>
    <property type="match status" value="1"/>
</dbReference>